<accession>A0A7J9EYX9</accession>
<dbReference type="EMBL" id="JABEZW010000010">
    <property type="protein sequence ID" value="MBA0778200.1"/>
    <property type="molecule type" value="Genomic_DNA"/>
</dbReference>
<evidence type="ECO:0000313" key="2">
    <source>
        <dbReference type="Proteomes" id="UP000593568"/>
    </source>
</evidence>
<sequence>MGNSWVSLAGFMKMATNFISWKLDNQAAKEKLTEETKGLDSSIHALRFSGIKVDTIIAKLGLDRTHRVESIGFSDGICLGWKEFTNVELIRNHPQFILTHISSILQ</sequence>
<gene>
    <name evidence="1" type="ORF">Gotri_006094</name>
</gene>
<protein>
    <submittedName>
        <fullName evidence="1">Uncharacterized protein</fullName>
    </submittedName>
</protein>
<comment type="caution">
    <text evidence="1">The sequence shown here is derived from an EMBL/GenBank/DDBJ whole genome shotgun (WGS) entry which is preliminary data.</text>
</comment>
<reference evidence="1 2" key="1">
    <citation type="journal article" date="2019" name="Genome Biol. Evol.">
        <title>Insights into the evolution of the New World diploid cottons (Gossypium, subgenus Houzingenia) based on genome sequencing.</title>
        <authorList>
            <person name="Grover C.E."/>
            <person name="Arick M.A. 2nd"/>
            <person name="Thrash A."/>
            <person name="Conover J.L."/>
            <person name="Sanders W.S."/>
            <person name="Peterson D.G."/>
            <person name="Frelichowski J.E."/>
            <person name="Scheffler J.A."/>
            <person name="Scheffler B.E."/>
            <person name="Wendel J.F."/>
        </authorList>
    </citation>
    <scope>NUCLEOTIDE SEQUENCE [LARGE SCALE GENOMIC DNA]</scope>
    <source>
        <strain evidence="1">8</strain>
        <tissue evidence="1">Leaf</tissue>
    </source>
</reference>
<dbReference type="AlphaFoldDB" id="A0A7J9EYX9"/>
<name>A0A7J9EYX9_9ROSI</name>
<evidence type="ECO:0000313" key="1">
    <source>
        <dbReference type="EMBL" id="MBA0778200.1"/>
    </source>
</evidence>
<organism evidence="1 2">
    <name type="scientific">Gossypium trilobum</name>
    <dbReference type="NCBI Taxonomy" id="34281"/>
    <lineage>
        <taxon>Eukaryota</taxon>
        <taxon>Viridiplantae</taxon>
        <taxon>Streptophyta</taxon>
        <taxon>Embryophyta</taxon>
        <taxon>Tracheophyta</taxon>
        <taxon>Spermatophyta</taxon>
        <taxon>Magnoliopsida</taxon>
        <taxon>eudicotyledons</taxon>
        <taxon>Gunneridae</taxon>
        <taxon>Pentapetalae</taxon>
        <taxon>rosids</taxon>
        <taxon>malvids</taxon>
        <taxon>Malvales</taxon>
        <taxon>Malvaceae</taxon>
        <taxon>Malvoideae</taxon>
        <taxon>Gossypium</taxon>
    </lineage>
</organism>
<dbReference type="Proteomes" id="UP000593568">
    <property type="component" value="Unassembled WGS sequence"/>
</dbReference>
<proteinExistence type="predicted"/>
<keyword evidence="2" id="KW-1185">Reference proteome</keyword>